<dbReference type="KEGG" id="cad:Curi_c29490"/>
<name>K0B4W0_GOTA9</name>
<dbReference type="AlphaFoldDB" id="K0B4W0"/>
<dbReference type="RefSeq" id="WP_014969049.1">
    <property type="nucleotide sequence ID" value="NC_018664.1"/>
</dbReference>
<keyword evidence="5" id="KW-1185">Reference proteome</keyword>
<dbReference type="InterPro" id="IPR008978">
    <property type="entry name" value="HSP20-like_chaperone"/>
</dbReference>
<dbReference type="eggNOG" id="COG0071">
    <property type="taxonomic scope" value="Bacteria"/>
</dbReference>
<protein>
    <submittedName>
        <fullName evidence="4">Heat shock protein Hsp20</fullName>
    </submittedName>
</protein>
<evidence type="ECO:0000256" key="2">
    <source>
        <dbReference type="RuleBase" id="RU003616"/>
    </source>
</evidence>
<dbReference type="STRING" id="1128398.Curi_c29490"/>
<evidence type="ECO:0000313" key="4">
    <source>
        <dbReference type="EMBL" id="AFS79915.1"/>
    </source>
</evidence>
<organism evidence="4 5">
    <name type="scientific">Gottschalkia acidurici (strain ATCC 7906 / DSM 604 / BCRC 14475 / CIP 104303 / KCTC 5404 / NCIMB 10678 / 9a)</name>
    <name type="common">Clostridium acidurici</name>
    <dbReference type="NCBI Taxonomy" id="1128398"/>
    <lineage>
        <taxon>Bacteria</taxon>
        <taxon>Bacillati</taxon>
        <taxon>Bacillota</taxon>
        <taxon>Tissierellia</taxon>
        <taxon>Tissierellales</taxon>
        <taxon>Gottschalkiaceae</taxon>
        <taxon>Gottschalkia</taxon>
    </lineage>
</organism>
<comment type="similarity">
    <text evidence="1 2">Belongs to the small heat shock protein (HSP20) family.</text>
</comment>
<evidence type="ECO:0000259" key="3">
    <source>
        <dbReference type="PROSITE" id="PS01031"/>
    </source>
</evidence>
<proteinExistence type="inferred from homology"/>
<dbReference type="EMBL" id="CP003326">
    <property type="protein sequence ID" value="AFS79915.1"/>
    <property type="molecule type" value="Genomic_DNA"/>
</dbReference>
<dbReference type="HOGENOM" id="CLU_2932992_0_0_9"/>
<dbReference type="PROSITE" id="PS01031">
    <property type="entry name" value="SHSP"/>
    <property type="match status" value="1"/>
</dbReference>
<dbReference type="Gene3D" id="2.60.40.790">
    <property type="match status" value="1"/>
</dbReference>
<dbReference type="Proteomes" id="UP000006094">
    <property type="component" value="Chromosome"/>
</dbReference>
<feature type="domain" description="SHSP" evidence="3">
    <location>
        <begin position="2"/>
        <end position="63"/>
    </location>
</feature>
<evidence type="ECO:0000256" key="1">
    <source>
        <dbReference type="PROSITE-ProRule" id="PRU00285"/>
    </source>
</evidence>
<dbReference type="SUPFAM" id="SSF49764">
    <property type="entry name" value="HSP20-like chaperones"/>
    <property type="match status" value="1"/>
</dbReference>
<keyword evidence="4" id="KW-0346">Stress response</keyword>
<evidence type="ECO:0000313" key="5">
    <source>
        <dbReference type="Proteomes" id="UP000006094"/>
    </source>
</evidence>
<accession>K0B4W0</accession>
<reference evidence="4 5" key="1">
    <citation type="journal article" date="2012" name="PLoS ONE">
        <title>The purine-utilizing bacterium Clostridium acidurici 9a: a genome-guided metabolic reconsideration.</title>
        <authorList>
            <person name="Hartwich K."/>
            <person name="Poehlein A."/>
            <person name="Daniel R."/>
        </authorList>
    </citation>
    <scope>NUCLEOTIDE SEQUENCE [LARGE SCALE GENOMIC DNA]</scope>
    <source>
        <strain evidence="5">ATCC 7906 / DSM 604 / BCRC 14475 / CIP 104303 / KCTC 5404 / NCIMB 10678 / 9a</strain>
    </source>
</reference>
<dbReference type="Pfam" id="PF00011">
    <property type="entry name" value="HSP20"/>
    <property type="match status" value="1"/>
</dbReference>
<gene>
    <name evidence="4" type="ordered locus">Curi_c29490</name>
</gene>
<dbReference type="InterPro" id="IPR002068">
    <property type="entry name" value="A-crystallin/Hsp20_dom"/>
</dbReference>
<sequence>MMNSKNGSFKVDLKETNESYLVEADLPIIKKEDIDIDFNNSHLIISAKRSESIKDKGRKIDIH</sequence>
<dbReference type="OrthoDB" id="9811615at2"/>